<evidence type="ECO:0000256" key="1">
    <source>
        <dbReference type="ARBA" id="ARBA00004123"/>
    </source>
</evidence>
<evidence type="ECO:0000313" key="12">
    <source>
        <dbReference type="EMBL" id="GMM52002.1"/>
    </source>
</evidence>
<comment type="caution">
    <text evidence="12">The sequence shown here is derived from an EMBL/GenBank/DDBJ whole genome shotgun (WGS) entry which is preliminary data.</text>
</comment>
<dbReference type="GO" id="GO:0003712">
    <property type="term" value="F:transcription coregulator activity"/>
    <property type="evidence" value="ECO:0007669"/>
    <property type="project" value="UniProtKB-UniRule"/>
</dbReference>
<feature type="region of interest" description="Disordered" evidence="10">
    <location>
        <begin position="1"/>
        <end position="39"/>
    </location>
</feature>
<gene>
    <name evidence="12" type="ORF">DASB73_029650</name>
</gene>
<dbReference type="GO" id="GO:0070847">
    <property type="term" value="C:core mediator complex"/>
    <property type="evidence" value="ECO:0007669"/>
    <property type="project" value="TreeGrafter"/>
</dbReference>
<dbReference type="Pfam" id="PF08638">
    <property type="entry name" value="Med14"/>
    <property type="match status" value="1"/>
</dbReference>
<accession>A0AAV5RLP1</accession>
<keyword evidence="5 9" id="KW-0010">Activator</keyword>
<keyword evidence="4 9" id="KW-0805">Transcription regulation</keyword>
<dbReference type="GO" id="GO:0006357">
    <property type="term" value="P:regulation of transcription by RNA polymerase II"/>
    <property type="evidence" value="ECO:0007669"/>
    <property type="project" value="InterPro"/>
</dbReference>
<dbReference type="PANTHER" id="PTHR12809">
    <property type="entry name" value="MEDIATOR COMPLEX SUBUNIT"/>
    <property type="match status" value="1"/>
</dbReference>
<organism evidence="12 13">
    <name type="scientific">Starmerella bacillaris</name>
    <name type="common">Yeast</name>
    <name type="synonym">Candida zemplinina</name>
    <dbReference type="NCBI Taxonomy" id="1247836"/>
    <lineage>
        <taxon>Eukaryota</taxon>
        <taxon>Fungi</taxon>
        <taxon>Dikarya</taxon>
        <taxon>Ascomycota</taxon>
        <taxon>Saccharomycotina</taxon>
        <taxon>Dipodascomycetes</taxon>
        <taxon>Dipodascales</taxon>
        <taxon>Trichomonascaceae</taxon>
        <taxon>Starmerella</taxon>
    </lineage>
</organism>
<dbReference type="GO" id="GO:0016592">
    <property type="term" value="C:mediator complex"/>
    <property type="evidence" value="ECO:0007669"/>
    <property type="project" value="UniProtKB-UniRule"/>
</dbReference>
<keyword evidence="6 9" id="KW-0804">Transcription</keyword>
<comment type="subunit">
    <text evidence="9">Component of the Mediator complex.</text>
</comment>
<comment type="similarity">
    <text evidence="2 9">Belongs to the Mediator complex subunit 14 family.</text>
</comment>
<dbReference type="InterPro" id="IPR013947">
    <property type="entry name" value="Mediator_Med14"/>
</dbReference>
<comment type="subcellular location">
    <subcellularLocation>
        <location evidence="1 9">Nucleus</location>
    </subcellularLocation>
</comment>
<keyword evidence="13" id="KW-1185">Reference proteome</keyword>
<evidence type="ECO:0000256" key="3">
    <source>
        <dbReference type="ARBA" id="ARBA00019619"/>
    </source>
</evidence>
<reference evidence="12 13" key="1">
    <citation type="journal article" date="2023" name="Elife">
        <title>Identification of key yeast species and microbe-microbe interactions impacting larval growth of Drosophila in the wild.</title>
        <authorList>
            <person name="Mure A."/>
            <person name="Sugiura Y."/>
            <person name="Maeda R."/>
            <person name="Honda K."/>
            <person name="Sakurai N."/>
            <person name="Takahashi Y."/>
            <person name="Watada M."/>
            <person name="Katoh T."/>
            <person name="Gotoh A."/>
            <person name="Gotoh Y."/>
            <person name="Taniguchi I."/>
            <person name="Nakamura K."/>
            <person name="Hayashi T."/>
            <person name="Katayama T."/>
            <person name="Uemura T."/>
            <person name="Hattori Y."/>
        </authorList>
    </citation>
    <scope>NUCLEOTIDE SEQUENCE [LARGE SCALE GENOMIC DNA]</scope>
    <source>
        <strain evidence="12 13">SB-73</strain>
    </source>
</reference>
<proteinExistence type="inferred from homology"/>
<evidence type="ECO:0000256" key="4">
    <source>
        <dbReference type="ARBA" id="ARBA00023015"/>
    </source>
</evidence>
<sequence>MPVAGSSGLSSAKRSNADDSMAVSKPVGQDSKANAYDLDNPPEIEHITQNYVLLKHVLLGVTEMCGKELLNLLRTTENLPTNNARKEQFLNFLVAARQLFVKAYVLCKWSVVSKDISTAIDVANWLRGQTNCLNNVVQALFHLQEGLGPVKAITADLNTALNVFKYGEPEETPESELFTPKDPLKNIEVLKVLRRLDILISMRLALYEKLPGYYRNYTVQNGRAKFAIEHSNFWLELSIADDDVAQQCRFFYVDFGIQGFKVDKKDTMFSAVKVKMEQSVNEKLTASSLESVLDWLAMLACTYSIRLIADELQKLQLEAGPWAGVFSHRYDTESNSISLKYFTTSPHPAETIISISSSAPYTLTVQPQLQESVTLRGPEQLRKLLAHITRQRAAEILAELSAPWITSINAFSVSVQLSLTRFVKLSIDTTSGRFILSGSIPRLDEVQSRLNAGEPALDVLNELRALSYIELLALKAESVGWKALRNVKLAPTELSKLSESTRLLALTLPFSSGWYYCVAVAFNIKEMKSDLKWFAAKLQSIQRRWYIEDMVEQNIDNENDGVIDYASLLQLKTKYSKDFVLLELARDLRLARLDYSCSNFKLQFPESSANEASKAQKEQSGEKSSETSLIINFESIVPKSTIWAYSGLTATVSATSKEITLNGKAKQSSLHAFGAISHKEDNFEIEIYGSENSFKIVSKSHAQQLSNLLQGLKFLDHAIGSLVAISQTRLGLKIRHATLSSLEITYAEPNGIVVFSEATSVQMLDNNPQKFLTPFLPDASKINKGDTNGFAQVIAFLKDWYPLCEFLTKNAYVVLPQTLNCLRIQAGFKNDDGYLEISYRQLRNKGMVNFITAGNGADRIPQVKDMFTKRMEGVVPLNTGCAVDCKHPDVLIKLVKMLNISAS</sequence>
<dbReference type="AlphaFoldDB" id="A0AAV5RLP1"/>
<evidence type="ECO:0000256" key="8">
    <source>
        <dbReference type="ARBA" id="ARBA00032007"/>
    </source>
</evidence>
<evidence type="ECO:0000256" key="2">
    <source>
        <dbReference type="ARBA" id="ARBA00007813"/>
    </source>
</evidence>
<evidence type="ECO:0000256" key="7">
    <source>
        <dbReference type="ARBA" id="ARBA00023242"/>
    </source>
</evidence>
<evidence type="ECO:0000256" key="9">
    <source>
        <dbReference type="RuleBase" id="RU365082"/>
    </source>
</evidence>
<dbReference type="Proteomes" id="UP001362899">
    <property type="component" value="Unassembled WGS sequence"/>
</dbReference>
<evidence type="ECO:0000256" key="5">
    <source>
        <dbReference type="ARBA" id="ARBA00023159"/>
    </source>
</evidence>
<evidence type="ECO:0000259" key="11">
    <source>
        <dbReference type="Pfam" id="PF08638"/>
    </source>
</evidence>
<feature type="domain" description="Mediator complex subunit MED14 N-terminal" evidence="11">
    <location>
        <begin position="52"/>
        <end position="241"/>
    </location>
</feature>
<keyword evidence="7 9" id="KW-0539">Nucleus</keyword>
<dbReference type="PANTHER" id="PTHR12809:SF2">
    <property type="entry name" value="MEDIATOR OF RNA POLYMERASE II TRANSCRIPTION SUBUNIT 14"/>
    <property type="match status" value="1"/>
</dbReference>
<dbReference type="EMBL" id="BTGC01000008">
    <property type="protein sequence ID" value="GMM52002.1"/>
    <property type="molecule type" value="Genomic_DNA"/>
</dbReference>
<comment type="function">
    <text evidence="9">Component of the Mediator complex, a coactivator involved in the regulated transcription of nearly all RNA polymerase II-dependent genes. Mediator functions as a bridge to convey information from gene-specific regulatory proteins to the basal RNA polymerase II transcription machinery. Mediator is recruited to promoters by direct interactions with regulatory proteins and serves as a scaffold for the assembly of a functional preinitiation complex with RNA polymerase II and the general transcription factors.</text>
</comment>
<evidence type="ECO:0000256" key="6">
    <source>
        <dbReference type="ARBA" id="ARBA00023163"/>
    </source>
</evidence>
<dbReference type="InterPro" id="IPR055122">
    <property type="entry name" value="Med14_N"/>
</dbReference>
<evidence type="ECO:0000313" key="13">
    <source>
        <dbReference type="Proteomes" id="UP001362899"/>
    </source>
</evidence>
<evidence type="ECO:0000256" key="10">
    <source>
        <dbReference type="SAM" id="MobiDB-lite"/>
    </source>
</evidence>
<protein>
    <recommendedName>
        <fullName evidence="3 9">Mediator of RNA polymerase II transcription subunit 14</fullName>
    </recommendedName>
    <alternativeName>
        <fullName evidence="8 9">Mediator complex subunit 14</fullName>
    </alternativeName>
</protein>
<name>A0AAV5RLP1_STABA</name>